<evidence type="ECO:0000256" key="14">
    <source>
        <dbReference type="ARBA" id="ARBA00023180"/>
    </source>
</evidence>
<evidence type="ECO:0000256" key="16">
    <source>
        <dbReference type="ARBA" id="ARBA00048679"/>
    </source>
</evidence>
<evidence type="ECO:0000256" key="18">
    <source>
        <dbReference type="PROSITE-ProRule" id="PRU10141"/>
    </source>
</evidence>
<comment type="catalytic activity">
    <reaction evidence="15 17">
        <text>L-threonyl-[protein] + ATP = O-phospho-L-threonyl-[protein] + ADP + H(+)</text>
        <dbReference type="Rhea" id="RHEA:46608"/>
        <dbReference type="Rhea" id="RHEA-COMP:11060"/>
        <dbReference type="Rhea" id="RHEA-COMP:11605"/>
        <dbReference type="ChEBI" id="CHEBI:15378"/>
        <dbReference type="ChEBI" id="CHEBI:30013"/>
        <dbReference type="ChEBI" id="CHEBI:30616"/>
        <dbReference type="ChEBI" id="CHEBI:61977"/>
        <dbReference type="ChEBI" id="CHEBI:456216"/>
        <dbReference type="EC" id="2.7.11.1"/>
    </reaction>
</comment>
<dbReference type="Gene3D" id="3.30.200.20">
    <property type="entry name" value="Phosphorylase Kinase, domain 1"/>
    <property type="match status" value="1"/>
</dbReference>
<protein>
    <recommendedName>
        <fullName evidence="17">Receptor-like serine/threonine-protein kinase</fullName>
        <ecNumber evidence="17">2.7.11.1</ecNumber>
    </recommendedName>
</protein>
<dbReference type="InterPro" id="IPR036426">
    <property type="entry name" value="Bulb-type_lectin_dom_sf"/>
</dbReference>
<dbReference type="InterPro" id="IPR024171">
    <property type="entry name" value="SRK-like_kinase"/>
</dbReference>
<keyword evidence="11 19" id="KW-0472">Membrane</keyword>
<dbReference type="Pfam" id="PF00069">
    <property type="entry name" value="Pkinase"/>
    <property type="match status" value="1"/>
</dbReference>
<feature type="chain" id="PRO_5047440121" description="Receptor-like serine/threonine-protein kinase" evidence="20">
    <location>
        <begin position="28"/>
        <end position="806"/>
    </location>
</feature>
<evidence type="ECO:0000256" key="4">
    <source>
        <dbReference type="ARBA" id="ARBA00022679"/>
    </source>
</evidence>
<evidence type="ECO:0000256" key="11">
    <source>
        <dbReference type="ARBA" id="ARBA00023136"/>
    </source>
</evidence>
<feature type="signal peptide" evidence="20">
    <location>
        <begin position="1"/>
        <end position="27"/>
    </location>
</feature>
<dbReference type="PROSITE" id="PS50927">
    <property type="entry name" value="BULB_LECTIN"/>
    <property type="match status" value="1"/>
</dbReference>
<dbReference type="InterPro" id="IPR017441">
    <property type="entry name" value="Protein_kinase_ATP_BS"/>
</dbReference>
<feature type="domain" description="Bulb-type lectin" evidence="22">
    <location>
        <begin position="33"/>
        <end position="154"/>
    </location>
</feature>
<dbReference type="InterPro" id="IPR008271">
    <property type="entry name" value="Ser/Thr_kinase_AS"/>
</dbReference>
<evidence type="ECO:0000259" key="21">
    <source>
        <dbReference type="PROSITE" id="PS50011"/>
    </source>
</evidence>
<keyword evidence="14" id="KW-0325">Glycoprotein</keyword>
<feature type="binding site" evidence="18">
    <location>
        <position position="547"/>
    </location>
    <ligand>
        <name>ATP</name>
        <dbReference type="ChEBI" id="CHEBI:30616"/>
    </ligand>
</feature>
<dbReference type="CDD" id="cd01098">
    <property type="entry name" value="PAN_AP_plant"/>
    <property type="match status" value="1"/>
</dbReference>
<comment type="similarity">
    <text evidence="17">Belongs to the protein kinase superfamily. Ser/Thr protein kinase family.</text>
</comment>
<proteinExistence type="inferred from homology"/>
<gene>
    <name evidence="23" type="ORF">CITCOLO1_LOCUS5912</name>
</gene>
<dbReference type="InterPro" id="IPR000719">
    <property type="entry name" value="Prot_kinase_dom"/>
</dbReference>
<evidence type="ECO:0000259" key="22">
    <source>
        <dbReference type="PROSITE" id="PS50927"/>
    </source>
</evidence>
<evidence type="ECO:0000256" key="5">
    <source>
        <dbReference type="ARBA" id="ARBA00022692"/>
    </source>
</evidence>
<keyword evidence="8 17" id="KW-0418">Kinase</keyword>
<accession>A0ABP0Y360</accession>
<keyword evidence="12" id="KW-1015">Disulfide bond</keyword>
<evidence type="ECO:0000256" key="15">
    <source>
        <dbReference type="ARBA" id="ARBA00047899"/>
    </source>
</evidence>
<evidence type="ECO:0000256" key="1">
    <source>
        <dbReference type="ARBA" id="ARBA00004167"/>
    </source>
</evidence>
<keyword evidence="2 17" id="KW-0723">Serine/threonine-protein kinase</keyword>
<name>A0ABP0Y360_9ROSI</name>
<evidence type="ECO:0000256" key="2">
    <source>
        <dbReference type="ARBA" id="ARBA00022527"/>
    </source>
</evidence>
<evidence type="ECO:0000256" key="9">
    <source>
        <dbReference type="ARBA" id="ARBA00022840"/>
    </source>
</evidence>
<feature type="domain" description="Protein kinase" evidence="21">
    <location>
        <begin position="515"/>
        <end position="803"/>
    </location>
</feature>
<dbReference type="Gene3D" id="1.10.510.10">
    <property type="entry name" value="Transferase(Phosphotransferase) domain 1"/>
    <property type="match status" value="1"/>
</dbReference>
<dbReference type="InterPro" id="IPR011009">
    <property type="entry name" value="Kinase-like_dom_sf"/>
</dbReference>
<evidence type="ECO:0000256" key="13">
    <source>
        <dbReference type="ARBA" id="ARBA00023170"/>
    </source>
</evidence>
<keyword evidence="4 17" id="KW-0808">Transferase</keyword>
<evidence type="ECO:0000256" key="6">
    <source>
        <dbReference type="ARBA" id="ARBA00022729"/>
    </source>
</evidence>
<dbReference type="EMBL" id="OZ021736">
    <property type="protein sequence ID" value="CAK9314170.1"/>
    <property type="molecule type" value="Genomic_DNA"/>
</dbReference>
<dbReference type="SMART" id="SM00108">
    <property type="entry name" value="B_lectin"/>
    <property type="match status" value="1"/>
</dbReference>
<keyword evidence="24" id="KW-1185">Reference proteome</keyword>
<dbReference type="Pfam" id="PF01453">
    <property type="entry name" value="B_lectin"/>
    <property type="match status" value="1"/>
</dbReference>
<dbReference type="SMART" id="SM00220">
    <property type="entry name" value="S_TKc"/>
    <property type="match status" value="1"/>
</dbReference>
<dbReference type="Proteomes" id="UP001642487">
    <property type="component" value="Chromosome 2"/>
</dbReference>
<keyword evidence="7 17" id="KW-0547">Nucleotide-binding</keyword>
<reference evidence="23 24" key="1">
    <citation type="submission" date="2024-03" db="EMBL/GenBank/DDBJ databases">
        <authorList>
            <person name="Gkanogiannis A."/>
            <person name="Becerra Lopez-Lavalle L."/>
        </authorList>
    </citation>
    <scope>NUCLEOTIDE SEQUENCE [LARGE SCALE GENOMIC DNA]</scope>
</reference>
<dbReference type="CDD" id="cd14066">
    <property type="entry name" value="STKc_IRAK"/>
    <property type="match status" value="1"/>
</dbReference>
<dbReference type="CDD" id="cd00028">
    <property type="entry name" value="B_lectin"/>
    <property type="match status" value="1"/>
</dbReference>
<comment type="subcellular location">
    <subcellularLocation>
        <location evidence="1">Membrane</location>
        <topology evidence="1">Single-pass membrane protein</topology>
    </subcellularLocation>
</comment>
<dbReference type="InterPro" id="IPR051343">
    <property type="entry name" value="G-type_lectin_kinases/EP1-like"/>
</dbReference>
<evidence type="ECO:0000256" key="3">
    <source>
        <dbReference type="ARBA" id="ARBA00022536"/>
    </source>
</evidence>
<keyword evidence="6 20" id="KW-0732">Signal</keyword>
<dbReference type="PANTHER" id="PTHR47976">
    <property type="entry name" value="G-TYPE LECTIN S-RECEPTOR-LIKE SERINE/THREONINE-PROTEIN KINASE SD2-5"/>
    <property type="match status" value="1"/>
</dbReference>
<comment type="catalytic activity">
    <reaction evidence="16 17">
        <text>L-seryl-[protein] + ATP = O-phospho-L-seryl-[protein] + ADP + H(+)</text>
        <dbReference type="Rhea" id="RHEA:17989"/>
        <dbReference type="Rhea" id="RHEA-COMP:9863"/>
        <dbReference type="Rhea" id="RHEA-COMP:11604"/>
        <dbReference type="ChEBI" id="CHEBI:15378"/>
        <dbReference type="ChEBI" id="CHEBI:29999"/>
        <dbReference type="ChEBI" id="CHEBI:30616"/>
        <dbReference type="ChEBI" id="CHEBI:83421"/>
        <dbReference type="ChEBI" id="CHEBI:456216"/>
        <dbReference type="EC" id="2.7.11.1"/>
    </reaction>
</comment>
<dbReference type="PIRSF" id="PIRSF000641">
    <property type="entry name" value="SRK"/>
    <property type="match status" value="1"/>
</dbReference>
<keyword evidence="5 19" id="KW-0812">Transmembrane</keyword>
<dbReference type="PANTHER" id="PTHR47976:SF108">
    <property type="entry name" value="G-TYPE LECTIN S-RECEPTOR-LIKE SERINE_THREONINE-PROTEIN KINASE LECRK1"/>
    <property type="match status" value="1"/>
</dbReference>
<keyword evidence="9 17" id="KW-0067">ATP-binding</keyword>
<sequence>MDSLYFPFPPLLLLLLLFLSPSSTVIAQNPNSNITLGKSLTTHNGHSFWSSASGDFAFGFRQSGGGDYLLAIWFNKIVEQTLVWSANRDKLAPGGSTVILTTSGQLALNDPGGKQIWAATFTTTNQSVSHAALLDTGNFVLATNDSEIVWQSFDYPTDTILPSQNLNQGNSLIASYTETNYSSGRFQLNMQSDGNLVLYTRNFPTDLSSHSYWATNTVNFGFQLVFNLSGSIYLIAQNKTILNTLSSNNPPTRNFYQRAIVEHDGVFRHYVYPKSGSGSNSSWAEAWSVSISIPSNICMAISDGTDSGACGFNSYCRLGNDQRPFCTCPPGYALFDPNDVIQSCKPTFVSQSCDESSREIDNFDFVPLENADWPQADYGHFQPVDEDWCRNECLRDCFCAAAIFRNGECWKKKFPLSFGRMDSSVGGRALIKIRRDNSTLQSQNPDKKCKNKTMIVVGSVLLGSSLFLNILLLLLTLLIGYRFTKGKSKANGGDPFILGVNLRAFSYEELNKATGGFTEQLGSGAFATVYKGTLDYVKDNNLVAVKKLENIVSEGGEQEFKAEVSAIARTNHKNLVKLVGFCNEGEHRMLVYEFMENGSLADFLFRPSKPTWYSRIQLVLGIARGLSYLHEECSTQIIHCDIKPQNILLDNCFGAKIADFGLAKLLNKDQTRTTTAIRGTKGYVAPEWFRCLPITVKVDVYSFGILLLEMICCRKNFELEAENEDEMILSDWVYDCMKERKMEKLIRNDEEARSDMKRVEKYVMIGIWCIQEEPSLRPSMKKVIQMLEGAVEVSTPPNPSSFISAI</sequence>
<evidence type="ECO:0000256" key="17">
    <source>
        <dbReference type="PIRNR" id="PIRNR000641"/>
    </source>
</evidence>
<dbReference type="PROSITE" id="PS00107">
    <property type="entry name" value="PROTEIN_KINASE_ATP"/>
    <property type="match status" value="1"/>
</dbReference>
<organism evidence="23 24">
    <name type="scientific">Citrullus colocynthis</name>
    <name type="common">colocynth</name>
    <dbReference type="NCBI Taxonomy" id="252529"/>
    <lineage>
        <taxon>Eukaryota</taxon>
        <taxon>Viridiplantae</taxon>
        <taxon>Streptophyta</taxon>
        <taxon>Embryophyta</taxon>
        <taxon>Tracheophyta</taxon>
        <taxon>Spermatophyta</taxon>
        <taxon>Magnoliopsida</taxon>
        <taxon>eudicotyledons</taxon>
        <taxon>Gunneridae</taxon>
        <taxon>Pentapetalae</taxon>
        <taxon>rosids</taxon>
        <taxon>fabids</taxon>
        <taxon>Cucurbitales</taxon>
        <taxon>Cucurbitaceae</taxon>
        <taxon>Benincaseae</taxon>
        <taxon>Citrullus</taxon>
    </lineage>
</organism>
<evidence type="ECO:0000313" key="23">
    <source>
        <dbReference type="EMBL" id="CAK9314170.1"/>
    </source>
</evidence>
<evidence type="ECO:0000256" key="10">
    <source>
        <dbReference type="ARBA" id="ARBA00022989"/>
    </source>
</evidence>
<dbReference type="EC" id="2.7.11.1" evidence="17"/>
<evidence type="ECO:0000256" key="7">
    <source>
        <dbReference type="ARBA" id="ARBA00022741"/>
    </source>
</evidence>
<dbReference type="PROSITE" id="PS00108">
    <property type="entry name" value="PROTEIN_KINASE_ST"/>
    <property type="match status" value="1"/>
</dbReference>
<dbReference type="SUPFAM" id="SSF51110">
    <property type="entry name" value="alpha-D-mannose-specific plant lectins"/>
    <property type="match status" value="2"/>
</dbReference>
<dbReference type="SUPFAM" id="SSF56112">
    <property type="entry name" value="Protein kinase-like (PK-like)"/>
    <property type="match status" value="1"/>
</dbReference>
<dbReference type="Gene3D" id="2.90.10.10">
    <property type="entry name" value="Bulb-type lectin domain"/>
    <property type="match status" value="2"/>
</dbReference>
<evidence type="ECO:0000256" key="19">
    <source>
        <dbReference type="SAM" id="Phobius"/>
    </source>
</evidence>
<evidence type="ECO:0000313" key="24">
    <source>
        <dbReference type="Proteomes" id="UP001642487"/>
    </source>
</evidence>
<dbReference type="PROSITE" id="PS50011">
    <property type="entry name" value="PROTEIN_KINASE_DOM"/>
    <property type="match status" value="1"/>
</dbReference>
<evidence type="ECO:0000256" key="8">
    <source>
        <dbReference type="ARBA" id="ARBA00022777"/>
    </source>
</evidence>
<evidence type="ECO:0000256" key="20">
    <source>
        <dbReference type="SAM" id="SignalP"/>
    </source>
</evidence>
<keyword evidence="3" id="KW-0245">EGF-like domain</keyword>
<keyword evidence="13" id="KW-0675">Receptor</keyword>
<evidence type="ECO:0000256" key="12">
    <source>
        <dbReference type="ARBA" id="ARBA00023157"/>
    </source>
</evidence>
<dbReference type="InterPro" id="IPR001480">
    <property type="entry name" value="Bulb-type_lectin_dom"/>
</dbReference>
<keyword evidence="10 19" id="KW-1133">Transmembrane helix</keyword>
<feature type="transmembrane region" description="Helical" evidence="19">
    <location>
        <begin position="454"/>
        <end position="479"/>
    </location>
</feature>